<evidence type="ECO:0000313" key="2">
    <source>
        <dbReference type="Proteomes" id="UP001519460"/>
    </source>
</evidence>
<dbReference type="AlphaFoldDB" id="A0ABD0L627"/>
<comment type="caution">
    <text evidence="1">The sequence shown here is derived from an EMBL/GenBank/DDBJ whole genome shotgun (WGS) entry which is preliminary data.</text>
</comment>
<feature type="non-terminal residue" evidence="1">
    <location>
        <position position="1"/>
    </location>
</feature>
<proteinExistence type="predicted"/>
<sequence>AGTEGPTYRIRICSLKKESWLVVSSRRVVRYTRPQTRTTGDNSGLKPHSRSIAVSLTHHAFGCSADAGTVLYWITHLVC</sequence>
<keyword evidence="2" id="KW-1185">Reference proteome</keyword>
<dbReference type="EMBL" id="JACVVK020000079">
    <property type="protein sequence ID" value="KAK7494912.1"/>
    <property type="molecule type" value="Genomic_DNA"/>
</dbReference>
<accession>A0ABD0L627</accession>
<reference evidence="1 2" key="1">
    <citation type="journal article" date="2023" name="Sci. Data">
        <title>Genome assembly of the Korean intertidal mud-creeper Batillaria attramentaria.</title>
        <authorList>
            <person name="Patra A.K."/>
            <person name="Ho P.T."/>
            <person name="Jun S."/>
            <person name="Lee S.J."/>
            <person name="Kim Y."/>
            <person name="Won Y.J."/>
        </authorList>
    </citation>
    <scope>NUCLEOTIDE SEQUENCE [LARGE SCALE GENOMIC DNA]</scope>
    <source>
        <strain evidence="1">Wonlab-2016</strain>
    </source>
</reference>
<name>A0ABD0L627_9CAEN</name>
<dbReference type="Proteomes" id="UP001519460">
    <property type="component" value="Unassembled WGS sequence"/>
</dbReference>
<evidence type="ECO:0000313" key="1">
    <source>
        <dbReference type="EMBL" id="KAK7494912.1"/>
    </source>
</evidence>
<protein>
    <submittedName>
        <fullName evidence="1">Uncharacterized protein</fullName>
    </submittedName>
</protein>
<gene>
    <name evidence="1" type="ORF">BaRGS_00013791</name>
</gene>
<organism evidence="1 2">
    <name type="scientific">Batillaria attramentaria</name>
    <dbReference type="NCBI Taxonomy" id="370345"/>
    <lineage>
        <taxon>Eukaryota</taxon>
        <taxon>Metazoa</taxon>
        <taxon>Spiralia</taxon>
        <taxon>Lophotrochozoa</taxon>
        <taxon>Mollusca</taxon>
        <taxon>Gastropoda</taxon>
        <taxon>Caenogastropoda</taxon>
        <taxon>Sorbeoconcha</taxon>
        <taxon>Cerithioidea</taxon>
        <taxon>Batillariidae</taxon>
        <taxon>Batillaria</taxon>
    </lineage>
</organism>